<reference evidence="1 2" key="1">
    <citation type="submission" date="2020-01" db="EMBL/GenBank/DDBJ databases">
        <title>Rhizobium genotypes associated with high levels of biological nitrogen fixation by grain legumes in a temperate-maritime cropping system.</title>
        <authorList>
            <person name="Maluk M."/>
            <person name="Francesc Ferrando Molina F."/>
            <person name="Lopez Del Egido L."/>
            <person name="Lafos M."/>
            <person name="Langarica-Fuentes A."/>
            <person name="Gebre Yohannes G."/>
            <person name="Young M.W."/>
            <person name="Martin P."/>
            <person name="Gantlett R."/>
            <person name="Kenicer G."/>
            <person name="Hawes C."/>
            <person name="Begg G.S."/>
            <person name="Quilliam R.S."/>
            <person name="Squire G.R."/>
            <person name="Poole P.S."/>
            <person name="Young P.W."/>
            <person name="Iannetta P.M."/>
            <person name="James E.K."/>
        </authorList>
    </citation>
    <scope>NUCLEOTIDE SEQUENCE [LARGE SCALE GENOMIC DNA]</scope>
    <source>
        <strain evidence="1 2">JHI944</strain>
    </source>
</reference>
<evidence type="ECO:0000313" key="2">
    <source>
        <dbReference type="Proteomes" id="UP000471409"/>
    </source>
</evidence>
<gene>
    <name evidence="1" type="ORF">GUK36_03730</name>
</gene>
<organism evidence="1 2">
    <name type="scientific">Rhizobium leguminosarum</name>
    <dbReference type="NCBI Taxonomy" id="384"/>
    <lineage>
        <taxon>Bacteria</taxon>
        <taxon>Pseudomonadati</taxon>
        <taxon>Pseudomonadota</taxon>
        <taxon>Alphaproteobacteria</taxon>
        <taxon>Hyphomicrobiales</taxon>
        <taxon>Rhizobiaceae</taxon>
        <taxon>Rhizobium/Agrobacterium group</taxon>
        <taxon>Rhizobium</taxon>
    </lineage>
</organism>
<evidence type="ECO:0000313" key="1">
    <source>
        <dbReference type="EMBL" id="NEK48535.1"/>
    </source>
</evidence>
<dbReference type="EMBL" id="WXXP01000002">
    <property type="protein sequence ID" value="NEK48535.1"/>
    <property type="molecule type" value="Genomic_DNA"/>
</dbReference>
<accession>A0A6P0D8U2</accession>
<dbReference type="Proteomes" id="UP000471409">
    <property type="component" value="Unassembled WGS sequence"/>
</dbReference>
<dbReference type="RefSeq" id="WP_131591078.1">
    <property type="nucleotide sequence ID" value="NZ_JAAXDU010000013.1"/>
</dbReference>
<protein>
    <submittedName>
        <fullName evidence="1">Uncharacterized protein</fullName>
    </submittedName>
</protein>
<dbReference type="AlphaFoldDB" id="A0A6P0D8U2"/>
<proteinExistence type="predicted"/>
<name>A0A6P0D8U2_RHILE</name>
<comment type="caution">
    <text evidence="1">The sequence shown here is derived from an EMBL/GenBank/DDBJ whole genome shotgun (WGS) entry which is preliminary data.</text>
</comment>
<sequence>MLIAVTSNKSGRLPDNLKPGSSWREAFRQSEDLLTAAAFGRLTYLEGGVLWSVLRSACGNALPDFRFAELVTADFWPWWSAAGGEGRVQPDVVLGFSVGDPAIRIDIIVEAKLRPHSAQSARQWRGQWESYHEANGELPMADAVYLMAIGGLGVDADRTAEKLIKQNGDDGVEIKAVAASWDQMLNAVHARIGVSKIVPEKRILSDIIEAIALAGYRRLTLLDSLPSLPLRAAGRSMGALLDYDFGGYE</sequence>